<sequence length="55" mass="5897">MKRTISIYLTALFSFSVIANTGTPQTGPLVDCKLSSGDVVRMTSFLCKQNGGQRG</sequence>
<proteinExistence type="predicted"/>
<organism evidence="2 3">
    <name type="scientific">Vibrio amylolyticus</name>
    <dbReference type="NCBI Taxonomy" id="2847292"/>
    <lineage>
        <taxon>Bacteria</taxon>
        <taxon>Pseudomonadati</taxon>
        <taxon>Pseudomonadota</taxon>
        <taxon>Gammaproteobacteria</taxon>
        <taxon>Vibrionales</taxon>
        <taxon>Vibrionaceae</taxon>
        <taxon>Vibrio</taxon>
    </lineage>
</organism>
<evidence type="ECO:0000313" key="3">
    <source>
        <dbReference type="Proteomes" id="UP001139559"/>
    </source>
</evidence>
<reference evidence="2" key="1">
    <citation type="submission" date="2021-11" db="EMBL/GenBank/DDBJ databases">
        <title>Vibrio ZSDE26 sp. nov. and Vibrio ZSDZ34 sp. nov., isolated from coastal seawater in Qingdao.</title>
        <authorList>
            <person name="Zhang P."/>
        </authorList>
    </citation>
    <scope>NUCLEOTIDE SEQUENCE</scope>
    <source>
        <strain evidence="2">ZSDE26</strain>
    </source>
</reference>
<name>A0A9X1XH25_9VIBR</name>
<keyword evidence="3" id="KW-1185">Reference proteome</keyword>
<dbReference type="RefSeq" id="WP_248007311.1">
    <property type="nucleotide sequence ID" value="NZ_JAJHVV010000001.1"/>
</dbReference>
<evidence type="ECO:0000313" key="2">
    <source>
        <dbReference type="EMBL" id="MCK6262211.1"/>
    </source>
</evidence>
<dbReference type="AlphaFoldDB" id="A0A9X1XH25"/>
<comment type="caution">
    <text evidence="2">The sequence shown here is derived from an EMBL/GenBank/DDBJ whole genome shotgun (WGS) entry which is preliminary data.</text>
</comment>
<keyword evidence="1" id="KW-0732">Signal</keyword>
<feature type="signal peptide" evidence="1">
    <location>
        <begin position="1"/>
        <end position="19"/>
    </location>
</feature>
<accession>A0A9X1XH25</accession>
<protein>
    <submittedName>
        <fullName evidence="2">Uncharacterized protein</fullName>
    </submittedName>
</protein>
<gene>
    <name evidence="2" type="ORF">KP803_02850</name>
</gene>
<dbReference type="Proteomes" id="UP001139559">
    <property type="component" value="Unassembled WGS sequence"/>
</dbReference>
<feature type="chain" id="PRO_5040832274" evidence="1">
    <location>
        <begin position="20"/>
        <end position="55"/>
    </location>
</feature>
<evidence type="ECO:0000256" key="1">
    <source>
        <dbReference type="SAM" id="SignalP"/>
    </source>
</evidence>
<dbReference type="EMBL" id="JAJHVV010000001">
    <property type="protein sequence ID" value="MCK6262211.1"/>
    <property type="molecule type" value="Genomic_DNA"/>
</dbReference>